<dbReference type="GO" id="GO:0016020">
    <property type="term" value="C:membrane"/>
    <property type="evidence" value="ECO:0007669"/>
    <property type="project" value="InterPro"/>
</dbReference>
<dbReference type="Pfam" id="PF05791">
    <property type="entry name" value="Bacillus_HBL"/>
    <property type="match status" value="1"/>
</dbReference>
<keyword evidence="2" id="KW-0614">Plasmid</keyword>
<dbReference type="SUPFAM" id="SSF58100">
    <property type="entry name" value="Bacterial hemolysins"/>
    <property type="match status" value="1"/>
</dbReference>
<accession>A0A9W3SIS7</accession>
<geneLocation type="plasmid" evidence="2 3">
    <name>p109822</name>
</geneLocation>
<dbReference type="EMBL" id="CP015355">
    <property type="protein sequence ID" value="ANS52238.1"/>
    <property type="molecule type" value="Genomic_DNA"/>
</dbReference>
<dbReference type="PANTHER" id="PTHR38443">
    <property type="match status" value="1"/>
</dbReference>
<dbReference type="InterPro" id="IPR008414">
    <property type="entry name" value="HBL"/>
</dbReference>
<reference evidence="2 3" key="1">
    <citation type="submission" date="2016-04" db="EMBL/GenBank/DDBJ databases">
        <title>High quality genome of the nematocidal Bacillus thuringiensis MYBT18246.</title>
        <authorList>
            <person name="Hollensteiner J."/>
            <person name="Poehlein A."/>
            <person name="Sproeer C."/>
            <person name="Bunk B."/>
            <person name="Rosenstiel P."/>
            <person name="Schulenburg H."/>
            <person name="Liesegang H."/>
        </authorList>
    </citation>
    <scope>NUCLEOTIDE SEQUENCE [LARGE SCALE GENOMIC DNA]</scope>
    <source>
        <strain evidence="2 3">MYBT18246</strain>
        <plasmid evidence="2 3">p109822</plasmid>
    </source>
</reference>
<feature type="signal peptide" evidence="1">
    <location>
        <begin position="1"/>
        <end position="30"/>
    </location>
</feature>
<evidence type="ECO:0000313" key="3">
    <source>
        <dbReference type="Proteomes" id="UP000092743"/>
    </source>
</evidence>
<gene>
    <name evidence="2" type="primary">hblA3_4</name>
    <name evidence="2" type="ORF">BT246_69470</name>
</gene>
<evidence type="ECO:0000313" key="2">
    <source>
        <dbReference type="EMBL" id="ANS52238.1"/>
    </source>
</evidence>
<dbReference type="Gene3D" id="1.20.1170.10">
    <property type="match status" value="1"/>
</dbReference>
<name>A0A9W3SIS7_BACTU</name>
<keyword evidence="1" id="KW-0732">Signal</keyword>
<dbReference type="PANTHER" id="PTHR38443:SF2">
    <property type="entry name" value="NON-HEMOLYTIC ENTEROTOXIN LYTIC COMPONENT L1"/>
    <property type="match status" value="1"/>
</dbReference>
<proteinExistence type="predicted"/>
<dbReference type="CDD" id="cd22653">
    <property type="entry name" value="ClyA_HblB-like"/>
    <property type="match status" value="1"/>
</dbReference>
<feature type="chain" id="PRO_5040796938" evidence="1">
    <location>
        <begin position="31"/>
        <end position="378"/>
    </location>
</feature>
<dbReference type="InterPro" id="IPR052785">
    <property type="entry name" value="Enterotoxin_cmpnt"/>
</dbReference>
<sequence length="378" mass="42266">MKILPYKILIVSSLLTVGSANMIAPTAAFASEVGQIAIENAENSDFAANKGVMKETLEKAGKFAQAMNEYSHLLIHNPDVNFEGIEINGHTDLPDKIKQNQVNAREHANYWDTDLKRTLLDTLNNITIYDRTFQNYYDTLIEAIDTEDIDVLKEGITDLQEDIQKNKQVAIKLIEELKTFKQEVGKDSRVFKENKDTLHTVLGSQTGGLDEDERLLQELLKQIKQYKLIQTAGIIGVSSIILFPGPNVAVGGILLIVSTAQLKQLEVLLEPLRQTVDYKKALNRVVTVASNSVDEMHNAISGAVDALEYMHTQWNDLDSQYAGVLKSIDAASEKVTTNKFTFLKPKLKTAKESWDTLHKDADTIKEGIKELKLEPIQQ</sequence>
<protein>
    <submittedName>
        <fullName evidence="2">Hemolysin BL-binding component HblA</fullName>
    </submittedName>
</protein>
<organism evidence="2 3">
    <name type="scientific">Bacillus thuringiensis</name>
    <dbReference type="NCBI Taxonomy" id="1428"/>
    <lineage>
        <taxon>Bacteria</taxon>
        <taxon>Bacillati</taxon>
        <taxon>Bacillota</taxon>
        <taxon>Bacilli</taxon>
        <taxon>Bacillales</taxon>
        <taxon>Bacillaceae</taxon>
        <taxon>Bacillus</taxon>
        <taxon>Bacillus cereus group</taxon>
    </lineage>
</organism>
<dbReference type="Proteomes" id="UP000092743">
    <property type="component" value="Plasmid p109822"/>
</dbReference>
<evidence type="ECO:0000256" key="1">
    <source>
        <dbReference type="SAM" id="SignalP"/>
    </source>
</evidence>
<dbReference type="AlphaFoldDB" id="A0A9W3SIS7"/>